<dbReference type="InterPro" id="IPR017981">
    <property type="entry name" value="GPCR_2-like_7TM"/>
</dbReference>
<dbReference type="EMBL" id="LSMT01000753">
    <property type="protein sequence ID" value="PFX14625.1"/>
    <property type="molecule type" value="Genomic_DNA"/>
</dbReference>
<dbReference type="AlphaFoldDB" id="A0A2B4REB7"/>
<sequence>MRLFNEFTNQYQNITKPIKGQLGKGEVTKGTEAIFKVAVAFEKLVLDYSRYHLNEKKPLKKMYDRRMGSVVIGCVYKDLHELLLTNQPIGNGTNNSSPGGFTDEGCLVDSTRSNSEETVCRCNHLTYFAVLVDFDSGGTKLTKRDGTILETITYVGLSLSIIGILLTIILYSFLTDARQPLSQIRLSLSVSLGAGQMIFLAGINATENVAACIAAAALMQYFLMAAFCWMLVEGIYLYLFVVKVYNINTKMHMYHVMSWGLPIVMVGISLGIAAGKEGLQSYTSDKYCWLSSTNKLIWIFVTFVAFIESLNILILVRVIREITTLVEPLGEDNYGKQIRLGIRACAVMVPLLGVTRLFGLLSPLHKAFAYIFNILNSTQIKERFNRKVNTVFPSVNKGNSTKKSSQVNLSDVGDARGVELGSYH</sequence>
<evidence type="ECO:0000256" key="5">
    <source>
        <dbReference type="ARBA" id="ARBA00023136"/>
    </source>
</evidence>
<dbReference type="GO" id="GO:0007166">
    <property type="term" value="P:cell surface receptor signaling pathway"/>
    <property type="evidence" value="ECO:0007669"/>
    <property type="project" value="InterPro"/>
</dbReference>
<keyword evidence="6" id="KW-1015">Disulfide bond</keyword>
<feature type="transmembrane region" description="Helical" evidence="8">
    <location>
        <begin position="296"/>
        <end position="319"/>
    </location>
</feature>
<evidence type="ECO:0000256" key="2">
    <source>
        <dbReference type="ARBA" id="ARBA00007343"/>
    </source>
</evidence>
<evidence type="ECO:0000256" key="8">
    <source>
        <dbReference type="SAM" id="Phobius"/>
    </source>
</evidence>
<dbReference type="Pfam" id="PF01825">
    <property type="entry name" value="GPS"/>
    <property type="match status" value="1"/>
</dbReference>
<dbReference type="InterPro" id="IPR000203">
    <property type="entry name" value="GPS"/>
</dbReference>
<dbReference type="Gene3D" id="2.60.220.50">
    <property type="match status" value="1"/>
</dbReference>
<keyword evidence="10" id="KW-0675">Receptor</keyword>
<dbReference type="OrthoDB" id="5985326at2759"/>
<dbReference type="InterPro" id="IPR046338">
    <property type="entry name" value="GAIN_dom_sf"/>
</dbReference>
<dbReference type="PANTHER" id="PTHR12011">
    <property type="entry name" value="ADHESION G-PROTEIN COUPLED RECEPTOR"/>
    <property type="match status" value="1"/>
</dbReference>
<dbReference type="Gene3D" id="1.20.1070.10">
    <property type="entry name" value="Rhodopsin 7-helix transmembrane proteins"/>
    <property type="match status" value="1"/>
</dbReference>
<proteinExistence type="inferred from homology"/>
<dbReference type="PRINTS" id="PR00249">
    <property type="entry name" value="GPCRSECRETIN"/>
</dbReference>
<keyword evidence="3 8" id="KW-0812">Transmembrane</keyword>
<dbReference type="FunFam" id="1.20.1070.10:FF:000058">
    <property type="entry name" value="Adhesion G protein-coupled receptor F5"/>
    <property type="match status" value="1"/>
</dbReference>
<evidence type="ECO:0000256" key="3">
    <source>
        <dbReference type="ARBA" id="ARBA00022692"/>
    </source>
</evidence>
<dbReference type="GO" id="GO:0004930">
    <property type="term" value="F:G protein-coupled receptor activity"/>
    <property type="evidence" value="ECO:0007669"/>
    <property type="project" value="InterPro"/>
</dbReference>
<evidence type="ECO:0000256" key="1">
    <source>
        <dbReference type="ARBA" id="ARBA00004141"/>
    </source>
</evidence>
<keyword evidence="5 8" id="KW-0472">Membrane</keyword>
<comment type="similarity">
    <text evidence="2">Belongs to the G-protein coupled receptor 2 family. Adhesion G-protein coupled receptor (ADGR) subfamily.</text>
</comment>
<name>A0A2B4REB7_STYPI</name>
<protein>
    <submittedName>
        <fullName evidence="10">Putative G-protein coupled receptor 133</fullName>
    </submittedName>
</protein>
<keyword evidence="11" id="KW-1185">Reference proteome</keyword>
<feature type="transmembrane region" description="Helical" evidence="8">
    <location>
        <begin position="253"/>
        <end position="276"/>
    </location>
</feature>
<dbReference type="PANTHER" id="PTHR12011:SF347">
    <property type="entry name" value="FI21270P1-RELATED"/>
    <property type="match status" value="1"/>
</dbReference>
<reference evidence="11" key="1">
    <citation type="journal article" date="2017" name="bioRxiv">
        <title>Comparative analysis of the genomes of Stylophora pistillata and Acropora digitifera provides evidence for extensive differences between species of corals.</title>
        <authorList>
            <person name="Voolstra C.R."/>
            <person name="Li Y."/>
            <person name="Liew Y.J."/>
            <person name="Baumgarten S."/>
            <person name="Zoccola D."/>
            <person name="Flot J.-F."/>
            <person name="Tambutte S."/>
            <person name="Allemand D."/>
            <person name="Aranda M."/>
        </authorList>
    </citation>
    <scope>NUCLEOTIDE SEQUENCE [LARGE SCALE GENOMIC DNA]</scope>
</reference>
<keyword evidence="7" id="KW-0325">Glycoprotein</keyword>
<feature type="transmembrane region" description="Helical" evidence="8">
    <location>
        <begin position="218"/>
        <end position="241"/>
    </location>
</feature>
<dbReference type="Pfam" id="PF00002">
    <property type="entry name" value="7tm_2"/>
    <property type="match status" value="1"/>
</dbReference>
<evidence type="ECO:0000313" key="10">
    <source>
        <dbReference type="EMBL" id="PFX14625.1"/>
    </source>
</evidence>
<organism evidence="10 11">
    <name type="scientific">Stylophora pistillata</name>
    <name type="common">Smooth cauliflower coral</name>
    <dbReference type="NCBI Taxonomy" id="50429"/>
    <lineage>
        <taxon>Eukaryota</taxon>
        <taxon>Metazoa</taxon>
        <taxon>Cnidaria</taxon>
        <taxon>Anthozoa</taxon>
        <taxon>Hexacorallia</taxon>
        <taxon>Scleractinia</taxon>
        <taxon>Astrocoeniina</taxon>
        <taxon>Pocilloporidae</taxon>
        <taxon>Stylophora</taxon>
    </lineage>
</organism>
<feature type="transmembrane region" description="Helical" evidence="8">
    <location>
        <begin position="152"/>
        <end position="174"/>
    </location>
</feature>
<gene>
    <name evidence="10" type="primary">GPR133</name>
    <name evidence="10" type="ORF">AWC38_SpisGene21197</name>
</gene>
<dbReference type="PROSITE" id="PS50261">
    <property type="entry name" value="G_PROTEIN_RECEP_F2_4"/>
    <property type="match status" value="1"/>
</dbReference>
<evidence type="ECO:0000256" key="4">
    <source>
        <dbReference type="ARBA" id="ARBA00022989"/>
    </source>
</evidence>
<evidence type="ECO:0000259" key="9">
    <source>
        <dbReference type="PROSITE" id="PS50261"/>
    </source>
</evidence>
<evidence type="ECO:0000256" key="7">
    <source>
        <dbReference type="ARBA" id="ARBA00023180"/>
    </source>
</evidence>
<comment type="caution">
    <text evidence="10">The sequence shown here is derived from an EMBL/GenBank/DDBJ whole genome shotgun (WGS) entry which is preliminary data.</text>
</comment>
<comment type="subcellular location">
    <subcellularLocation>
        <location evidence="1">Membrane</location>
        <topology evidence="1">Multi-pass membrane protein</topology>
    </subcellularLocation>
</comment>
<accession>A0A2B4REB7</accession>
<feature type="transmembrane region" description="Helical" evidence="8">
    <location>
        <begin position="186"/>
        <end position="206"/>
    </location>
</feature>
<keyword evidence="4 8" id="KW-1133">Transmembrane helix</keyword>
<dbReference type="InterPro" id="IPR000832">
    <property type="entry name" value="GPCR_2_secretin-like"/>
</dbReference>
<dbReference type="GO" id="GO:0005886">
    <property type="term" value="C:plasma membrane"/>
    <property type="evidence" value="ECO:0007669"/>
    <property type="project" value="TreeGrafter"/>
</dbReference>
<evidence type="ECO:0000313" key="11">
    <source>
        <dbReference type="Proteomes" id="UP000225706"/>
    </source>
</evidence>
<dbReference type="Proteomes" id="UP000225706">
    <property type="component" value="Unassembled WGS sequence"/>
</dbReference>
<evidence type="ECO:0000256" key="6">
    <source>
        <dbReference type="ARBA" id="ARBA00023157"/>
    </source>
</evidence>
<feature type="domain" description="G-protein coupled receptors family 2 profile 2" evidence="9">
    <location>
        <begin position="149"/>
        <end position="379"/>
    </location>
</feature>
<feature type="transmembrane region" description="Helical" evidence="8">
    <location>
        <begin position="340"/>
        <end position="361"/>
    </location>
</feature>